<dbReference type="Proteomes" id="UP000433406">
    <property type="component" value="Unassembled WGS sequence"/>
</dbReference>
<organism evidence="8 9">
    <name type="scientific">Nocardioides marmotae</name>
    <dbReference type="NCBI Taxonomy" id="2663857"/>
    <lineage>
        <taxon>Bacteria</taxon>
        <taxon>Bacillati</taxon>
        <taxon>Actinomycetota</taxon>
        <taxon>Actinomycetes</taxon>
        <taxon>Propionibacteriales</taxon>
        <taxon>Nocardioidaceae</taxon>
        <taxon>Nocardioides</taxon>
    </lineage>
</organism>
<evidence type="ECO:0000256" key="1">
    <source>
        <dbReference type="ARBA" id="ARBA00001974"/>
    </source>
</evidence>
<dbReference type="AlphaFoldDB" id="A0A6I3J8C1"/>
<comment type="caution">
    <text evidence="8">The sequence shown here is derived from an EMBL/GenBank/DDBJ whole genome shotgun (WGS) entry which is preliminary data.</text>
</comment>
<keyword evidence="9" id="KW-1185">Reference proteome</keyword>
<comment type="cofactor">
    <cofactor evidence="1">
        <name>FAD</name>
        <dbReference type="ChEBI" id="CHEBI:57692"/>
    </cofactor>
</comment>
<evidence type="ECO:0000313" key="9">
    <source>
        <dbReference type="Proteomes" id="UP000433406"/>
    </source>
</evidence>
<dbReference type="Gene3D" id="1.10.540.10">
    <property type="entry name" value="Acyl-CoA dehydrogenase/oxidase, N-terminal domain"/>
    <property type="match status" value="1"/>
</dbReference>
<dbReference type="InterPro" id="IPR036250">
    <property type="entry name" value="AcylCo_DH-like_C"/>
</dbReference>
<feature type="domain" description="Acyl-CoA dehydrogenase/oxidase N-terminal" evidence="7">
    <location>
        <begin position="6"/>
        <end position="116"/>
    </location>
</feature>
<dbReference type="GO" id="GO:0003995">
    <property type="term" value="F:acyl-CoA dehydrogenase activity"/>
    <property type="evidence" value="ECO:0007669"/>
    <property type="project" value="TreeGrafter"/>
</dbReference>
<dbReference type="Pfam" id="PF00441">
    <property type="entry name" value="Acyl-CoA_dh_1"/>
    <property type="match status" value="1"/>
</dbReference>
<dbReference type="EMBL" id="WLCI01000006">
    <property type="protein sequence ID" value="MTB94679.1"/>
    <property type="molecule type" value="Genomic_DNA"/>
</dbReference>
<dbReference type="RefSeq" id="WP_154614434.1">
    <property type="nucleotide sequence ID" value="NZ_CP053660.1"/>
</dbReference>
<dbReference type="InterPro" id="IPR037069">
    <property type="entry name" value="AcylCoA_DH/ox_N_sf"/>
</dbReference>
<accession>A0A6I3J8C1</accession>
<evidence type="ECO:0000256" key="4">
    <source>
        <dbReference type="ARBA" id="ARBA00022827"/>
    </source>
</evidence>
<dbReference type="InterPro" id="IPR013786">
    <property type="entry name" value="AcylCoA_DH/ox_N"/>
</dbReference>
<protein>
    <submittedName>
        <fullName evidence="8">Acyl-CoA dehydrogenase</fullName>
    </submittedName>
</protein>
<dbReference type="SUPFAM" id="SSF47203">
    <property type="entry name" value="Acyl-CoA dehydrogenase C-terminal domain-like"/>
    <property type="match status" value="1"/>
</dbReference>
<evidence type="ECO:0000256" key="3">
    <source>
        <dbReference type="ARBA" id="ARBA00022630"/>
    </source>
</evidence>
<reference evidence="8 9" key="1">
    <citation type="submission" date="2019-10" db="EMBL/GenBank/DDBJ databases">
        <title>Nocardioides novel species isolated from the excrement of Marmot.</title>
        <authorList>
            <person name="Zhang G."/>
        </authorList>
    </citation>
    <scope>NUCLEOTIDE SEQUENCE [LARGE SCALE GENOMIC DNA]</scope>
    <source>
        <strain evidence="9">zg-579</strain>
    </source>
</reference>
<dbReference type="Gene3D" id="2.40.110.10">
    <property type="entry name" value="Butyryl-CoA Dehydrogenase, subunit A, domain 2"/>
    <property type="match status" value="1"/>
</dbReference>
<keyword evidence="3" id="KW-0285">Flavoprotein</keyword>
<gene>
    <name evidence="8" type="ORF">GGQ22_06250</name>
</gene>
<keyword evidence="5" id="KW-0560">Oxidoreductase</keyword>
<proteinExistence type="inferred from homology"/>
<dbReference type="Gene3D" id="1.20.140.10">
    <property type="entry name" value="Butyryl-CoA Dehydrogenase, subunit A, domain 3"/>
    <property type="match status" value="1"/>
</dbReference>
<evidence type="ECO:0000256" key="5">
    <source>
        <dbReference type="ARBA" id="ARBA00023002"/>
    </source>
</evidence>
<name>A0A6I3J8C1_9ACTN</name>
<dbReference type="InterPro" id="IPR046373">
    <property type="entry name" value="Acyl-CoA_Oxase/DH_mid-dom_sf"/>
</dbReference>
<dbReference type="InterPro" id="IPR009100">
    <property type="entry name" value="AcylCoA_DH/oxidase_NM_dom_sf"/>
</dbReference>
<evidence type="ECO:0000313" key="8">
    <source>
        <dbReference type="EMBL" id="MTB94679.1"/>
    </source>
</evidence>
<comment type="similarity">
    <text evidence="2">Belongs to the acyl-CoA dehydrogenase family.</text>
</comment>
<evidence type="ECO:0000259" key="7">
    <source>
        <dbReference type="Pfam" id="PF02771"/>
    </source>
</evidence>
<feature type="domain" description="Acyl-CoA dehydrogenase/oxidase C-terminal" evidence="6">
    <location>
        <begin position="233"/>
        <end position="365"/>
    </location>
</feature>
<evidence type="ECO:0000259" key="6">
    <source>
        <dbReference type="Pfam" id="PF00441"/>
    </source>
</evidence>
<dbReference type="PANTHER" id="PTHR43884">
    <property type="entry name" value="ACYL-COA DEHYDROGENASE"/>
    <property type="match status" value="1"/>
</dbReference>
<dbReference type="SUPFAM" id="SSF56645">
    <property type="entry name" value="Acyl-CoA dehydrogenase NM domain-like"/>
    <property type="match status" value="1"/>
</dbReference>
<keyword evidence="4" id="KW-0274">FAD</keyword>
<dbReference type="Pfam" id="PF02771">
    <property type="entry name" value="Acyl-CoA_dh_N"/>
    <property type="match status" value="1"/>
</dbReference>
<evidence type="ECO:0000256" key="2">
    <source>
        <dbReference type="ARBA" id="ARBA00009347"/>
    </source>
</evidence>
<sequence length="370" mass="38999">MDFSFTPEQDEAAELAARILTDRATPERMRAVEQAGDRFDRDLWRDLGEAGLLGLALPEEHGGAGLGILELCRVLVEVGRTVAPVPLAFHGPAARLLAEHGSPDQQAAWLPGAATGSSVLSAAVAEDRSFAPERPTTVASADGSGWLLTGAKAVVPAGAYADLLLVPADTPDGVGVFLVRPDDAGVTLTPQRFTDGDSVARLELDGAPLAADRLLGPPDGSVDRRLRQLLVLAAAAEQLGVTEGALALTAAYAKVREQFGRPIGTFQAVSQRLADGYIDILGQRLTLWHAAWRLAEGLPAETEVAIAKLWAADAGHRLAHTTIHVHGGVGIDLDGEAHRYFTTAKRFEFLHGGATEQALLIGRRLAAEPA</sequence>
<dbReference type="PANTHER" id="PTHR43884:SF20">
    <property type="entry name" value="ACYL-COA DEHYDROGENASE FADE28"/>
    <property type="match status" value="1"/>
</dbReference>
<dbReference type="InterPro" id="IPR009075">
    <property type="entry name" value="AcylCo_DH/oxidase_C"/>
</dbReference>
<dbReference type="GO" id="GO:0050660">
    <property type="term" value="F:flavin adenine dinucleotide binding"/>
    <property type="evidence" value="ECO:0007669"/>
    <property type="project" value="InterPro"/>
</dbReference>